<keyword evidence="3" id="KW-1185">Reference proteome</keyword>
<evidence type="ECO:0000313" key="2">
    <source>
        <dbReference type="EMBL" id="GAA0138421.1"/>
    </source>
</evidence>
<dbReference type="Proteomes" id="UP001454036">
    <property type="component" value="Unassembled WGS sequence"/>
</dbReference>
<feature type="region of interest" description="Disordered" evidence="1">
    <location>
        <begin position="265"/>
        <end position="291"/>
    </location>
</feature>
<dbReference type="PANTHER" id="PTHR36607">
    <property type="entry name" value="1,2-DIHYDROXY-3-KETO-5-METHYLTHIOPENTENE DIOXYGENASE 4"/>
    <property type="match status" value="1"/>
</dbReference>
<evidence type="ECO:0000313" key="3">
    <source>
        <dbReference type="Proteomes" id="UP001454036"/>
    </source>
</evidence>
<evidence type="ECO:0000256" key="1">
    <source>
        <dbReference type="SAM" id="MobiDB-lite"/>
    </source>
</evidence>
<accession>A0AAV3NH82</accession>
<gene>
    <name evidence="2" type="ORF">LIER_00173</name>
</gene>
<sequence>MVEHCPWDCADRHSFDVLRVGIYLEEEVYSTAFLSCWLYVFVLPAELLDLICASVFKMASFMANSLRVSLVPPFLASIYRSLSQISLSHSPSTALEYFPPHYLFGWMGSNLHAQHTATNRPAGPQIVRYHGKGRGKAYAFGEAYSVLHSCLVTWKATRPDREQPFLYDDRTSQSPSNQAPFFGYTLTIPSLSSSIREMADLATGLKLWCSCVSSRSNTTPHSPPISYKNWLNKLFPSEAPRFSSMRYGKGKGLVVGVHPSTLVFQSTGSSKRKHSSSSTMENRDPKHASGA</sequence>
<feature type="compositionally biased region" description="Basic and acidic residues" evidence="1">
    <location>
        <begin position="281"/>
        <end position="291"/>
    </location>
</feature>
<protein>
    <submittedName>
        <fullName evidence="2">Uncharacterized protein</fullName>
    </submittedName>
</protein>
<name>A0AAV3NH82_LITER</name>
<reference evidence="2 3" key="1">
    <citation type="submission" date="2024-01" db="EMBL/GenBank/DDBJ databases">
        <title>The complete chloroplast genome sequence of Lithospermum erythrorhizon: insights into the phylogenetic relationship among Boraginaceae species and the maternal lineages of purple gromwells.</title>
        <authorList>
            <person name="Okada T."/>
            <person name="Watanabe K."/>
        </authorList>
    </citation>
    <scope>NUCLEOTIDE SEQUENCE [LARGE SCALE GENOMIC DNA]</scope>
</reference>
<dbReference type="PANTHER" id="PTHR36607:SF20">
    <property type="entry name" value="AMINOTRANSFERASE-LIKE PLANT MOBILE DOMAIN-CONTAINING PROTEIN"/>
    <property type="match status" value="1"/>
</dbReference>
<dbReference type="EMBL" id="BAABME010000011">
    <property type="protein sequence ID" value="GAA0138421.1"/>
    <property type="molecule type" value="Genomic_DNA"/>
</dbReference>
<dbReference type="AlphaFoldDB" id="A0AAV3NH82"/>
<comment type="caution">
    <text evidence="2">The sequence shown here is derived from an EMBL/GenBank/DDBJ whole genome shotgun (WGS) entry which is preliminary data.</text>
</comment>
<proteinExistence type="predicted"/>
<organism evidence="2 3">
    <name type="scientific">Lithospermum erythrorhizon</name>
    <name type="common">Purple gromwell</name>
    <name type="synonym">Lithospermum officinale var. erythrorhizon</name>
    <dbReference type="NCBI Taxonomy" id="34254"/>
    <lineage>
        <taxon>Eukaryota</taxon>
        <taxon>Viridiplantae</taxon>
        <taxon>Streptophyta</taxon>
        <taxon>Embryophyta</taxon>
        <taxon>Tracheophyta</taxon>
        <taxon>Spermatophyta</taxon>
        <taxon>Magnoliopsida</taxon>
        <taxon>eudicotyledons</taxon>
        <taxon>Gunneridae</taxon>
        <taxon>Pentapetalae</taxon>
        <taxon>asterids</taxon>
        <taxon>lamiids</taxon>
        <taxon>Boraginales</taxon>
        <taxon>Boraginaceae</taxon>
        <taxon>Boraginoideae</taxon>
        <taxon>Lithospermeae</taxon>
        <taxon>Lithospermum</taxon>
    </lineage>
</organism>